<dbReference type="PANTHER" id="PTHR47706">
    <property type="entry name" value="NMRA-LIKE FAMILY PROTEIN"/>
    <property type="match status" value="1"/>
</dbReference>
<dbReference type="GO" id="GO:0016491">
    <property type="term" value="F:oxidoreductase activity"/>
    <property type="evidence" value="ECO:0007669"/>
    <property type="project" value="UniProtKB-KW"/>
</dbReference>
<proteinExistence type="predicted"/>
<evidence type="ECO:0000259" key="3">
    <source>
        <dbReference type="Pfam" id="PF05368"/>
    </source>
</evidence>
<dbReference type="Pfam" id="PF05368">
    <property type="entry name" value="NmrA"/>
    <property type="match status" value="1"/>
</dbReference>
<reference evidence="4 5" key="1">
    <citation type="submission" date="2016-11" db="EMBL/GenBank/DDBJ databases">
        <authorList>
            <person name="Jaros S."/>
            <person name="Januszkiewicz K."/>
            <person name="Wedrychowicz H."/>
        </authorList>
    </citation>
    <scope>NUCLEOTIDE SEQUENCE [LARGE SCALE GENOMIC DNA]</scope>
    <source>
        <strain evidence="4 5">DSM 26897</strain>
    </source>
</reference>
<dbReference type="STRING" id="1302690.BUE76_05160"/>
<evidence type="ECO:0000256" key="1">
    <source>
        <dbReference type="ARBA" id="ARBA00022857"/>
    </source>
</evidence>
<accession>A0A1M5I2W1</accession>
<keyword evidence="1" id="KW-0521">NADP</keyword>
<dbReference type="RefSeq" id="WP_073047733.1">
    <property type="nucleotide sequence ID" value="NZ_FQUO01000021.1"/>
</dbReference>
<keyword evidence="5" id="KW-1185">Reference proteome</keyword>
<dbReference type="PANTHER" id="PTHR47706:SF1">
    <property type="entry name" value="CIPA-LIKE, PUTATIVE (AFU_ORTHOLOGUE AFUA_1G12460)-RELATED"/>
    <property type="match status" value="1"/>
</dbReference>
<dbReference type="InterPro" id="IPR008030">
    <property type="entry name" value="NmrA-like"/>
</dbReference>
<feature type="domain" description="NmrA-like" evidence="3">
    <location>
        <begin position="10"/>
        <end position="205"/>
    </location>
</feature>
<dbReference type="SUPFAM" id="SSF51735">
    <property type="entry name" value="NAD(P)-binding Rossmann-fold domains"/>
    <property type="match status" value="1"/>
</dbReference>
<dbReference type="EMBL" id="FQUO01000021">
    <property type="protein sequence ID" value="SHG22628.1"/>
    <property type="molecule type" value="Genomic_DNA"/>
</dbReference>
<evidence type="ECO:0000256" key="2">
    <source>
        <dbReference type="ARBA" id="ARBA00023002"/>
    </source>
</evidence>
<dbReference type="InterPro" id="IPR036291">
    <property type="entry name" value="NAD(P)-bd_dom_sf"/>
</dbReference>
<gene>
    <name evidence="4" type="ORF">SAMN05444008_12159</name>
</gene>
<evidence type="ECO:0000313" key="4">
    <source>
        <dbReference type="EMBL" id="SHG22628.1"/>
    </source>
</evidence>
<evidence type="ECO:0000313" key="5">
    <source>
        <dbReference type="Proteomes" id="UP000184368"/>
    </source>
</evidence>
<organism evidence="4 5">
    <name type="scientific">Cnuella takakiae</name>
    <dbReference type="NCBI Taxonomy" id="1302690"/>
    <lineage>
        <taxon>Bacteria</taxon>
        <taxon>Pseudomonadati</taxon>
        <taxon>Bacteroidota</taxon>
        <taxon>Chitinophagia</taxon>
        <taxon>Chitinophagales</taxon>
        <taxon>Chitinophagaceae</taxon>
        <taxon>Cnuella</taxon>
    </lineage>
</organism>
<sequence>MQEQHATQHTKTIILAGATGDLGHRIATYLLQHKANVKALIRKGSNGSSLASLQKSGLQIVEVDYNNAAELAAACAGGACVVSALNGLEDVIIGAQSQLLQAAIDAGVPRFIPSDYSIDYTKLTEGSNRNLDLRRRFHQHIDSQPIKATSILNGMFTDLLTGQAPIVLSGIKRVLHWGSADQLLDFTTIDNTAEYTTLAALDDTAPRYLCIAGDVQNAHGLQAVASKVFDKPFKLLRPGGLGALQTMIRITRKLFPQQKEIFPPWQGMQYMHNMFTGLPKLTPLNNDRYPSIKWTSVQEVLAAAQANRN</sequence>
<name>A0A1M5I2W1_9BACT</name>
<dbReference type="OrthoDB" id="319724at2"/>
<dbReference type="Gene3D" id="3.40.50.720">
    <property type="entry name" value="NAD(P)-binding Rossmann-like Domain"/>
    <property type="match status" value="1"/>
</dbReference>
<dbReference type="Proteomes" id="UP000184368">
    <property type="component" value="Unassembled WGS sequence"/>
</dbReference>
<keyword evidence="2" id="KW-0560">Oxidoreductase</keyword>
<dbReference type="AlphaFoldDB" id="A0A1M5I2W1"/>
<protein>
    <submittedName>
        <fullName evidence="4">Uncharacterized conserved protein YbjT, contains NAD(P)-binding and DUF2867 domains</fullName>
    </submittedName>
</protein>
<dbReference type="Gene3D" id="3.90.25.10">
    <property type="entry name" value="UDP-galactose 4-epimerase, domain 1"/>
    <property type="match status" value="1"/>
</dbReference>
<dbReference type="InterPro" id="IPR051609">
    <property type="entry name" value="NmrA/Isoflavone_reductase-like"/>
</dbReference>